<dbReference type="OrthoDB" id="24670at2759"/>
<sequence>MAFNWDKLTRAQRDFPKPKFALDAISRHLKKRPADPYVLAWKAAVLLQVDKDGDAKVALDLLQTLCQRQPPITDVPLLCLIYSKLSEALRRRNSQPILASIGELGLKAWQNAAKALPTQAQRLSLWSELFISAMQEECWEDVRIAVVHANKEGPKSKKTVYYTSILSNQLAAERKIEASKKSGKADPSSQIQLMIALKQMKEAFDNSPKPTDETLRVKDMRDLRFMAQIYSRQNRSAELEQLWSTPSSHMNDLRYKYEADIRLLLIESIRKCENWALLESVCEKTISAVFERMETEGSSQEFVQMCTAEWSIWTAVIDAITHLYPDQEAKEKIGAMHSRLMRSQPNLEVRAVAVTLVNLAWHSGNSVLQACKAYWSKHSAGRSCFKDLRRPVAQLPEDLRNEFYAHIKKTSQSLESQSEEGGPKSAWIRTENNVLAFEYLLKISMSSGTDVEVIEEFVARALKFHHLAPSSEIDVRVDAALLAIVGLLRLHKADGKSSMRYLIQAAIFLQRLLEHEEFRNFRALVVVSARLHLNLGLGTIAIGHYRDAKVKEMLLDTVSWVLLSRISQTHPFDTPGHEGFSATTELDKVIDTMTRMEGRTDDHLYQDMQQFFYDTALEMLDLKQKFSSSITKRLCVIEKNRIAGLHSQDSNGEVAADSISEALSKISDNRDLNILPNYGSGDQNETMSLMLQHKPASIGWLYNYYLCRESVLGHLYNTRSNTTLQRDLKTLFVDESKEELEKDVFTEVEKTLNKLWHPVRHILFQGEAPPVTSDTTPAKSMDQAFDQLSSELESLIESLGKPAGDIPPLFNEEHLMYRYGLLETLRMLQQLDKVLQQGIKSKNPAYTKVPKPKLQNVNAKVKKCFEALRQATNKDIEQLNSRGAALIRDVTLQGSTGEALATIVSADDARAYALKYVESDRVALKAILQVKLN</sequence>
<dbReference type="EMBL" id="CAOQHR010000012">
    <property type="protein sequence ID" value="CAI6341606.1"/>
    <property type="molecule type" value="Genomic_DNA"/>
</dbReference>
<evidence type="ECO:0000313" key="1">
    <source>
        <dbReference type="EMBL" id="CAI6341606.1"/>
    </source>
</evidence>
<organism evidence="1 2">
    <name type="scientific">Periconia digitata</name>
    <dbReference type="NCBI Taxonomy" id="1303443"/>
    <lineage>
        <taxon>Eukaryota</taxon>
        <taxon>Fungi</taxon>
        <taxon>Dikarya</taxon>
        <taxon>Ascomycota</taxon>
        <taxon>Pezizomycotina</taxon>
        <taxon>Dothideomycetes</taxon>
        <taxon>Pleosporomycetidae</taxon>
        <taxon>Pleosporales</taxon>
        <taxon>Massarineae</taxon>
        <taxon>Periconiaceae</taxon>
        <taxon>Periconia</taxon>
    </lineage>
</organism>
<gene>
    <name evidence="1" type="ORF">PDIGIT_LOCUS14806</name>
</gene>
<protein>
    <submittedName>
        <fullName evidence="1">Uncharacterized protein</fullName>
    </submittedName>
</protein>
<reference evidence="1" key="1">
    <citation type="submission" date="2023-01" db="EMBL/GenBank/DDBJ databases">
        <authorList>
            <person name="Van Ghelder C."/>
            <person name="Rancurel C."/>
        </authorList>
    </citation>
    <scope>NUCLEOTIDE SEQUENCE</scope>
    <source>
        <strain evidence="1">CNCM I-4278</strain>
    </source>
</reference>
<comment type="caution">
    <text evidence="1">The sequence shown here is derived from an EMBL/GenBank/DDBJ whole genome shotgun (WGS) entry which is preliminary data.</text>
</comment>
<dbReference type="InterPro" id="IPR019183">
    <property type="entry name" value="NAA25_NatB_aux_su"/>
</dbReference>
<dbReference type="AlphaFoldDB" id="A0A9W4UVC2"/>
<dbReference type="Proteomes" id="UP001152607">
    <property type="component" value="Unassembled WGS sequence"/>
</dbReference>
<accession>A0A9W4UVC2</accession>
<evidence type="ECO:0000313" key="2">
    <source>
        <dbReference type="Proteomes" id="UP001152607"/>
    </source>
</evidence>
<proteinExistence type="predicted"/>
<dbReference type="Pfam" id="PF09797">
    <property type="entry name" value="NatB_MDM20"/>
    <property type="match status" value="1"/>
</dbReference>
<keyword evidence="2" id="KW-1185">Reference proteome</keyword>
<name>A0A9W4UVC2_9PLEO</name>